<evidence type="ECO:0000256" key="1">
    <source>
        <dbReference type="SAM" id="MobiDB-lite"/>
    </source>
</evidence>
<feature type="compositionally biased region" description="Acidic residues" evidence="1">
    <location>
        <begin position="54"/>
        <end position="64"/>
    </location>
</feature>
<dbReference type="RefSeq" id="WP_150642912.1">
    <property type="nucleotide sequence ID" value="NZ_CABVHQ010000027.1"/>
</dbReference>
<sequence length="111" mass="12791">MALFDYAAYPKNHIHKTKYGEVVANTFKEADEKIKKLFPYPLERTELSLLLESSDTETEFETEELSEKSNNGHILLSQDEDEQLNVSPIKTRKPAHPSSSASRQRWPIARE</sequence>
<accession>A0A5E7CKV5</accession>
<proteinExistence type="predicted"/>
<dbReference type="EMBL" id="CABVHQ010000027">
    <property type="protein sequence ID" value="VVO05226.1"/>
    <property type="molecule type" value="Genomic_DNA"/>
</dbReference>
<reference evidence="2 3" key="1">
    <citation type="submission" date="2019-09" db="EMBL/GenBank/DDBJ databases">
        <authorList>
            <person name="Chandra G."/>
            <person name="Truman W A."/>
        </authorList>
    </citation>
    <scope>NUCLEOTIDE SEQUENCE [LARGE SCALE GENOMIC DNA]</scope>
    <source>
        <strain evidence="2">PS691</strain>
    </source>
</reference>
<dbReference type="Proteomes" id="UP000337909">
    <property type="component" value="Unassembled WGS sequence"/>
</dbReference>
<evidence type="ECO:0000313" key="2">
    <source>
        <dbReference type="EMBL" id="VVO05226.1"/>
    </source>
</evidence>
<protein>
    <submittedName>
        <fullName evidence="2">Uncharacterized protein</fullName>
    </submittedName>
</protein>
<gene>
    <name evidence="2" type="ORF">PS691_02951</name>
</gene>
<dbReference type="AlphaFoldDB" id="A0A5E7CKV5"/>
<name>A0A5E7CKV5_PSEFL</name>
<organism evidence="2 3">
    <name type="scientific">Pseudomonas fluorescens</name>
    <dbReference type="NCBI Taxonomy" id="294"/>
    <lineage>
        <taxon>Bacteria</taxon>
        <taxon>Pseudomonadati</taxon>
        <taxon>Pseudomonadota</taxon>
        <taxon>Gammaproteobacteria</taxon>
        <taxon>Pseudomonadales</taxon>
        <taxon>Pseudomonadaceae</taxon>
        <taxon>Pseudomonas</taxon>
    </lineage>
</organism>
<evidence type="ECO:0000313" key="3">
    <source>
        <dbReference type="Proteomes" id="UP000337909"/>
    </source>
</evidence>
<feature type="region of interest" description="Disordered" evidence="1">
    <location>
        <begin position="53"/>
        <end position="111"/>
    </location>
</feature>